<dbReference type="CDD" id="cd05254">
    <property type="entry name" value="dTDP_HR_like_SDR_e"/>
    <property type="match status" value="1"/>
</dbReference>
<comment type="similarity">
    <text evidence="2 6">Belongs to the dTDP-4-dehydrorhamnose reductase family.</text>
</comment>
<dbReference type="InterPro" id="IPR029903">
    <property type="entry name" value="RmlD-like-bd"/>
</dbReference>
<dbReference type="NCBIfam" id="TIGR01214">
    <property type="entry name" value="rmlD"/>
    <property type="match status" value="1"/>
</dbReference>
<evidence type="ECO:0000313" key="10">
    <source>
        <dbReference type="Proteomes" id="UP001342418"/>
    </source>
</evidence>
<evidence type="ECO:0000256" key="7">
    <source>
        <dbReference type="SAM" id="MobiDB-lite"/>
    </source>
</evidence>
<name>A0ABY5MJR5_9HYPH</name>
<evidence type="ECO:0000256" key="5">
    <source>
        <dbReference type="ARBA" id="ARBA00048200"/>
    </source>
</evidence>
<comment type="cofactor">
    <cofactor evidence="6">
        <name>Mg(2+)</name>
        <dbReference type="ChEBI" id="CHEBI:18420"/>
    </cofactor>
    <text evidence="6">Binds 1 Mg(2+) ion per monomer.</text>
</comment>
<dbReference type="Pfam" id="PF04321">
    <property type="entry name" value="RmlD_sub_bind"/>
    <property type="match status" value="1"/>
</dbReference>
<dbReference type="EMBL" id="CP030941">
    <property type="protein sequence ID" value="UUP18244.1"/>
    <property type="molecule type" value="Genomic_DNA"/>
</dbReference>
<dbReference type="GO" id="GO:0008831">
    <property type="term" value="F:dTDP-4-dehydrorhamnose reductase activity"/>
    <property type="evidence" value="ECO:0007669"/>
    <property type="project" value="UniProtKB-EC"/>
</dbReference>
<evidence type="ECO:0000256" key="3">
    <source>
        <dbReference type="ARBA" id="ARBA00012929"/>
    </source>
</evidence>
<protein>
    <recommendedName>
        <fullName evidence="4 6">dTDP-4-dehydrorhamnose reductase</fullName>
        <ecNumber evidence="3 6">1.1.1.133</ecNumber>
    </recommendedName>
</protein>
<keyword evidence="10" id="KW-1185">Reference proteome</keyword>
<keyword evidence="6" id="KW-0521">NADP</keyword>
<dbReference type="PANTHER" id="PTHR10491:SF4">
    <property type="entry name" value="METHIONINE ADENOSYLTRANSFERASE 2 SUBUNIT BETA"/>
    <property type="match status" value="1"/>
</dbReference>
<sequence length="296" mass="31508">MRILVTGREGQVARALAFCGTDGVSITCVGRPDLDITDRSSIDRAIKEIRPDILVNPAAYTAVDKAESEPETAFAVNRDGARNAAAAAAAAGMPVVHLSTDYVFAGDKPSPYVETDATGPASVYGHSKLAGEEAVAEANPAHVILRTAWVYSPWGHNFVKTMLRLAETRDTVRVVADQHGAPTYAPDIADCVVIVALAAFAALESEAWRGTYHVTAAGETNWAGFAEAIFAASAARGGPTARVEPISTADYPTPARRPRNSRLSNGKFCTTFAHTLPDWRDRVQMCVAGAILNENR</sequence>
<evidence type="ECO:0000259" key="8">
    <source>
        <dbReference type="Pfam" id="PF04321"/>
    </source>
</evidence>
<dbReference type="RefSeq" id="WP_338530495.1">
    <property type="nucleotide sequence ID" value="NZ_CP030941.1"/>
</dbReference>
<reference evidence="9 10" key="1">
    <citation type="submission" date="2018-07" db="EMBL/GenBank/DDBJ databases">
        <title>Genome sequence of Nitratireductor thuwali#1536.</title>
        <authorList>
            <person name="Michoud G."/>
            <person name="Merlino G."/>
            <person name="Sefrji F.O."/>
            <person name="Daffonchio D."/>
        </authorList>
    </citation>
    <scope>NUCLEOTIDE SEQUENCE [LARGE SCALE GENOMIC DNA]</scope>
    <source>
        <strain evidence="10">Nit1536</strain>
    </source>
</reference>
<feature type="domain" description="RmlD-like substrate binding" evidence="8">
    <location>
        <begin position="1"/>
        <end position="288"/>
    </location>
</feature>
<comment type="pathway">
    <text evidence="1 6">Carbohydrate biosynthesis; dTDP-L-rhamnose biosynthesis.</text>
</comment>
<dbReference type="EC" id="1.1.1.133" evidence="3 6"/>
<gene>
    <name evidence="9" type="primary">rfbD</name>
    <name evidence="9" type="ORF">NTH_02724</name>
</gene>
<proteinExistence type="inferred from homology"/>
<accession>A0ABY5MJR5</accession>
<evidence type="ECO:0000313" key="9">
    <source>
        <dbReference type="EMBL" id="UUP18244.1"/>
    </source>
</evidence>
<feature type="region of interest" description="Disordered" evidence="7">
    <location>
        <begin position="243"/>
        <end position="262"/>
    </location>
</feature>
<dbReference type="InterPro" id="IPR036291">
    <property type="entry name" value="NAD(P)-bd_dom_sf"/>
</dbReference>
<organism evidence="9 10">
    <name type="scientific">Nitratireductor thuwali</name>
    <dbReference type="NCBI Taxonomy" id="2267699"/>
    <lineage>
        <taxon>Bacteria</taxon>
        <taxon>Pseudomonadati</taxon>
        <taxon>Pseudomonadota</taxon>
        <taxon>Alphaproteobacteria</taxon>
        <taxon>Hyphomicrobiales</taxon>
        <taxon>Phyllobacteriaceae</taxon>
        <taxon>Nitratireductor</taxon>
    </lineage>
</organism>
<dbReference type="SUPFAM" id="SSF51735">
    <property type="entry name" value="NAD(P)-binding Rossmann-fold domains"/>
    <property type="match status" value="1"/>
</dbReference>
<evidence type="ECO:0000256" key="4">
    <source>
        <dbReference type="ARBA" id="ARBA00017099"/>
    </source>
</evidence>
<keyword evidence="6 9" id="KW-0560">Oxidoreductase</keyword>
<dbReference type="PANTHER" id="PTHR10491">
    <property type="entry name" value="DTDP-4-DEHYDRORHAMNOSE REDUCTASE"/>
    <property type="match status" value="1"/>
</dbReference>
<evidence type="ECO:0000256" key="2">
    <source>
        <dbReference type="ARBA" id="ARBA00010944"/>
    </source>
</evidence>
<comment type="function">
    <text evidence="6">Catalyzes the reduction of dTDP-6-deoxy-L-lyxo-4-hexulose to yield dTDP-L-rhamnose.</text>
</comment>
<dbReference type="InterPro" id="IPR005913">
    <property type="entry name" value="dTDP_dehydrorham_reduct"/>
</dbReference>
<comment type="catalytic activity">
    <reaction evidence="5 6">
        <text>dTDP-beta-L-rhamnose + NADP(+) = dTDP-4-dehydro-beta-L-rhamnose + NADPH + H(+)</text>
        <dbReference type="Rhea" id="RHEA:21796"/>
        <dbReference type="ChEBI" id="CHEBI:15378"/>
        <dbReference type="ChEBI" id="CHEBI:57510"/>
        <dbReference type="ChEBI" id="CHEBI:57783"/>
        <dbReference type="ChEBI" id="CHEBI:58349"/>
        <dbReference type="ChEBI" id="CHEBI:62830"/>
        <dbReference type="EC" id="1.1.1.133"/>
    </reaction>
</comment>
<evidence type="ECO:0000256" key="6">
    <source>
        <dbReference type="RuleBase" id="RU364082"/>
    </source>
</evidence>
<dbReference type="Gene3D" id="3.90.25.10">
    <property type="entry name" value="UDP-galactose 4-epimerase, domain 1"/>
    <property type="match status" value="1"/>
</dbReference>
<dbReference type="Gene3D" id="3.40.50.720">
    <property type="entry name" value="NAD(P)-binding Rossmann-like Domain"/>
    <property type="match status" value="1"/>
</dbReference>
<dbReference type="Proteomes" id="UP001342418">
    <property type="component" value="Chromosome"/>
</dbReference>
<evidence type="ECO:0000256" key="1">
    <source>
        <dbReference type="ARBA" id="ARBA00004781"/>
    </source>
</evidence>